<organism evidence="3 4">
    <name type="scientific">Francisella uliginis</name>
    <dbReference type="NCBI Taxonomy" id="573570"/>
    <lineage>
        <taxon>Bacteria</taxon>
        <taxon>Pseudomonadati</taxon>
        <taxon>Pseudomonadota</taxon>
        <taxon>Gammaproteobacteria</taxon>
        <taxon>Thiotrichales</taxon>
        <taxon>Francisellaceae</taxon>
        <taxon>Francisella</taxon>
    </lineage>
</organism>
<evidence type="ECO:0000313" key="3">
    <source>
        <dbReference type="EMBL" id="API86195.1"/>
    </source>
</evidence>
<dbReference type="RefSeq" id="WP_072711389.1">
    <property type="nucleotide sequence ID" value="NZ_CP016796.1"/>
</dbReference>
<protein>
    <recommendedName>
        <fullName evidence="5">Lipoprotein</fullName>
    </recommendedName>
</protein>
<accession>A0A1L4BQS4</accession>
<dbReference type="AlphaFoldDB" id="A0A1L4BQS4"/>
<feature type="compositionally biased region" description="Polar residues" evidence="1">
    <location>
        <begin position="36"/>
        <end position="62"/>
    </location>
</feature>
<keyword evidence="4" id="KW-1185">Reference proteome</keyword>
<dbReference type="Proteomes" id="UP000184222">
    <property type="component" value="Chromosome"/>
</dbReference>
<evidence type="ECO:0000256" key="2">
    <source>
        <dbReference type="SAM" id="SignalP"/>
    </source>
</evidence>
<feature type="signal peptide" evidence="2">
    <location>
        <begin position="1"/>
        <end position="18"/>
    </location>
</feature>
<evidence type="ECO:0000256" key="1">
    <source>
        <dbReference type="SAM" id="MobiDB-lite"/>
    </source>
</evidence>
<name>A0A1L4BQS4_9GAMM</name>
<feature type="chain" id="PRO_5011956160" description="Lipoprotein" evidence="2">
    <location>
        <begin position="19"/>
        <end position="62"/>
    </location>
</feature>
<keyword evidence="2" id="KW-0732">Signal</keyword>
<dbReference type="OrthoDB" id="5605020at2"/>
<proteinExistence type="predicted"/>
<evidence type="ECO:0008006" key="5">
    <source>
        <dbReference type="Google" id="ProtNLM"/>
    </source>
</evidence>
<sequence length="62" mass="6702">MKKITFLGLCIISTTLFSCSTSTDDQFKYVAPPPTQGSLNSNGSDLNQSKEVASQQKSKNNT</sequence>
<dbReference type="PROSITE" id="PS51257">
    <property type="entry name" value="PROKAR_LIPOPROTEIN"/>
    <property type="match status" value="1"/>
</dbReference>
<dbReference type="KEGG" id="frx:F7310_01970"/>
<dbReference type="STRING" id="573570.F7310_01970"/>
<evidence type="ECO:0000313" key="4">
    <source>
        <dbReference type="Proteomes" id="UP000184222"/>
    </source>
</evidence>
<reference evidence="3 4" key="1">
    <citation type="journal article" date="2016" name="Appl. Environ. Microbiol.">
        <title>Whole genome relationships among Francisella bacteria of diverse origin define new species and provide specific regions for detection.</title>
        <authorList>
            <person name="Challacombe J.F."/>
            <person name="Petersen J.M."/>
            <person name="Gallegos-Graves V."/>
            <person name="Hodge D."/>
            <person name="Pillai S."/>
            <person name="Kuske C.R."/>
        </authorList>
    </citation>
    <scope>NUCLEOTIDE SEQUENCE [LARGE SCALE GENOMIC DNA]</scope>
    <source>
        <strain evidence="4">TX07-7310</strain>
    </source>
</reference>
<feature type="region of interest" description="Disordered" evidence="1">
    <location>
        <begin position="30"/>
        <end position="62"/>
    </location>
</feature>
<dbReference type="EMBL" id="CP016796">
    <property type="protein sequence ID" value="API86195.1"/>
    <property type="molecule type" value="Genomic_DNA"/>
</dbReference>
<gene>
    <name evidence="3" type="ORF">F7310_01970</name>
</gene>